<organism evidence="6 7">
    <name type="scientific">Panaeolus cyanescens</name>
    <dbReference type="NCBI Taxonomy" id="181874"/>
    <lineage>
        <taxon>Eukaryota</taxon>
        <taxon>Fungi</taxon>
        <taxon>Dikarya</taxon>
        <taxon>Basidiomycota</taxon>
        <taxon>Agaricomycotina</taxon>
        <taxon>Agaricomycetes</taxon>
        <taxon>Agaricomycetidae</taxon>
        <taxon>Agaricales</taxon>
        <taxon>Agaricineae</taxon>
        <taxon>Galeropsidaceae</taxon>
        <taxon>Panaeolus</taxon>
    </lineage>
</organism>
<keyword evidence="3" id="KW-0560">Oxidoreductase</keyword>
<comment type="similarity">
    <text evidence="1">Belongs to the iron/ascorbate-dependent oxidoreductase family.</text>
</comment>
<proteinExistence type="inferred from homology"/>
<evidence type="ECO:0000256" key="4">
    <source>
        <dbReference type="ARBA" id="ARBA00023004"/>
    </source>
</evidence>
<dbReference type="InterPro" id="IPR005123">
    <property type="entry name" value="Oxoglu/Fe-dep_dioxygenase_dom"/>
</dbReference>
<dbReference type="Proteomes" id="UP000284842">
    <property type="component" value="Unassembled WGS sequence"/>
</dbReference>
<keyword evidence="4" id="KW-0408">Iron</keyword>
<reference evidence="6 7" key="1">
    <citation type="journal article" date="2018" name="Evol. Lett.">
        <title>Horizontal gene cluster transfer increased hallucinogenic mushroom diversity.</title>
        <authorList>
            <person name="Reynolds H.T."/>
            <person name="Vijayakumar V."/>
            <person name="Gluck-Thaler E."/>
            <person name="Korotkin H.B."/>
            <person name="Matheny P.B."/>
            <person name="Slot J.C."/>
        </authorList>
    </citation>
    <scope>NUCLEOTIDE SEQUENCE [LARGE SCALE GENOMIC DNA]</scope>
    <source>
        <strain evidence="6 7">2629</strain>
    </source>
</reference>
<feature type="domain" description="Fe2OG dioxygenase" evidence="5">
    <location>
        <begin position="535"/>
        <end position="643"/>
    </location>
</feature>
<dbReference type="PANTHER" id="PTHR10209">
    <property type="entry name" value="OXIDOREDUCTASE, 2OG-FE II OXYGENASE FAMILY PROTEIN"/>
    <property type="match status" value="1"/>
</dbReference>
<evidence type="ECO:0000313" key="6">
    <source>
        <dbReference type="EMBL" id="PPQ72244.1"/>
    </source>
</evidence>
<dbReference type="InParanoid" id="A0A409W145"/>
<dbReference type="Gene3D" id="2.60.120.330">
    <property type="entry name" value="B-lactam Antibiotic, Isopenicillin N Synthase, Chain"/>
    <property type="match status" value="2"/>
</dbReference>
<gene>
    <name evidence="6" type="ORF">CVT24_002344</name>
</gene>
<dbReference type="AlphaFoldDB" id="A0A409W145"/>
<dbReference type="Pfam" id="PF03171">
    <property type="entry name" value="2OG-FeII_Oxy"/>
    <property type="match status" value="1"/>
</dbReference>
<dbReference type="InterPro" id="IPR026992">
    <property type="entry name" value="DIOX_N"/>
</dbReference>
<dbReference type="GO" id="GO:0046872">
    <property type="term" value="F:metal ion binding"/>
    <property type="evidence" value="ECO:0007669"/>
    <property type="project" value="UniProtKB-KW"/>
</dbReference>
<dbReference type="PROSITE" id="PS51471">
    <property type="entry name" value="FE2OG_OXY"/>
    <property type="match status" value="1"/>
</dbReference>
<keyword evidence="2" id="KW-0479">Metal-binding</keyword>
<keyword evidence="7" id="KW-1185">Reference proteome</keyword>
<evidence type="ECO:0000313" key="7">
    <source>
        <dbReference type="Proteomes" id="UP000284842"/>
    </source>
</evidence>
<evidence type="ECO:0000256" key="2">
    <source>
        <dbReference type="ARBA" id="ARBA00022723"/>
    </source>
</evidence>
<dbReference type="PANTHER" id="PTHR10209:SF881">
    <property type="entry name" value="FI07970P-RELATED"/>
    <property type="match status" value="1"/>
</dbReference>
<comment type="caution">
    <text evidence="6">The sequence shown here is derived from an EMBL/GenBank/DDBJ whole genome shotgun (WGS) entry which is preliminary data.</text>
</comment>
<dbReference type="OrthoDB" id="406156at2759"/>
<accession>A0A409W145</accession>
<dbReference type="STRING" id="181874.A0A409W145"/>
<evidence type="ECO:0000256" key="3">
    <source>
        <dbReference type="ARBA" id="ARBA00023002"/>
    </source>
</evidence>
<sequence>MQLTSESFPVFPDDIPTHPLLIIDYALIKERDADEIDRLWKAATELGFWYLKNHDADEEIEGMFEMGPEVMALSAQEKMKYEQGDDGSSFGYKMKGAYIVDANGTGDSIEFLNVAKDDALAWPKRVRREYPPVVNARMASTIAPFVRKSVEIQYTLLDVLNDKLGLPKGTLLSLHPADELTSSEARVTHGPMTTDTTTVAIGGHTDFGCLTSVHNKLGGLQVLAPGSDSWQYIKVFSPFASMLHGCYDLIIRKIRSLFKDTSSVISPMHFISSVVVFCAQVPTEYCNPPPGSQAGADRYSIVYSTRPANSVILRPLSDKSSIIAAAVAAEPDPVRLNPNQTASEWFSRRVKHHRTNNMKRAMQSTSFPAFPDDIPTHPLLVIDYDLIKKGDSAEIDRLWEAATQLGFWYLKNHGADEAVEGMFQMGAETMALPMEEKMKYEQGDDGISFGYKAIGANAVDATGELDTVEFINVSKDDALAWPERARRDYPPTVNARMLPTIGPFIRKSVEINNALLDVLNDKLGLPKGALLRLHPINEFSGSESRVTHNPPTKDTDKVAIGSHTDFGSLSFLHNKLGGLQVLVPGSESWQYVKPIPGHAICNVGDALAIFSGGILRSNLHRVLPPPGSQAGADRWSLVYFTRPGNSVVLKALSDESPIIAAAVSSAPDPDKLSPNATALEWFSRRIKNQRINNRKVPIITFLLCNVLIIDCFSGP</sequence>
<dbReference type="InterPro" id="IPR044861">
    <property type="entry name" value="IPNS-like_FE2OG_OXY"/>
</dbReference>
<evidence type="ECO:0000256" key="1">
    <source>
        <dbReference type="ARBA" id="ARBA00008056"/>
    </source>
</evidence>
<dbReference type="GO" id="GO:0016491">
    <property type="term" value="F:oxidoreductase activity"/>
    <property type="evidence" value="ECO:0007669"/>
    <property type="project" value="UniProtKB-KW"/>
</dbReference>
<evidence type="ECO:0000259" key="5">
    <source>
        <dbReference type="PROSITE" id="PS51471"/>
    </source>
</evidence>
<dbReference type="InterPro" id="IPR027443">
    <property type="entry name" value="IPNS-like_sf"/>
</dbReference>
<name>A0A409W145_9AGAR</name>
<dbReference type="SUPFAM" id="SSF51197">
    <property type="entry name" value="Clavaminate synthase-like"/>
    <property type="match status" value="2"/>
</dbReference>
<protein>
    <recommendedName>
        <fullName evidence="5">Fe2OG dioxygenase domain-containing protein</fullName>
    </recommendedName>
</protein>
<dbReference type="Pfam" id="PF14226">
    <property type="entry name" value="DIOX_N"/>
    <property type="match status" value="2"/>
</dbReference>
<dbReference type="EMBL" id="NHTK01005879">
    <property type="protein sequence ID" value="PPQ72244.1"/>
    <property type="molecule type" value="Genomic_DNA"/>
</dbReference>